<dbReference type="AlphaFoldDB" id="A0A9P0ZZV4"/>
<evidence type="ECO:0000313" key="2">
    <source>
        <dbReference type="EMBL" id="CAH9119975.1"/>
    </source>
</evidence>
<sequence length="531" mass="62222">MIQKIIDDNDCGDVFKRNFVVFTVSCLIRGNQSIKSNFKILLSLIKVNEIKNLNWCKYARRSLMDAGEEWQAQPTKMFTGPLLFLMICYFDRVQFKGQILDTLYPTIRIWSKERIEKRIKDERKLGFGLGKVIPRIMIADEEKEEREENEEANTEQNEDEEMISKEDCVKEIIVVAQKFSDAFVEFSKLPATISKRFPNSDILKKIYLTTADYFFRQANGSAKESEKERLAEKCTLDEDDDFFNIPGVMEALDRLEKVAYLKFSMPSFDLDIEFSMTQPSQNEKNSTNENPVAQMTEDPIMKIARNIEEENNKEEMVEIVEGGVREAEYRNQEDVVTEEQENVEEELKMTAPVAKRQKLKNASKAADTEWKFRSPYLKHNHRLCKEMRKEEKLVIDYAFSKEVGNELLYNDDSSLFLNHEEFQTLEDEKEVDNSVIDAWVKLLNDREHKNNPPKRALILSTLVYVLFPVHRSQHYYIYCFYTNKNVVDVIDNRILEDGLEFKDKYEESFNQLVNLCSCITEISSIVKFIIL</sequence>
<evidence type="ECO:0000313" key="3">
    <source>
        <dbReference type="Proteomes" id="UP001152484"/>
    </source>
</evidence>
<reference evidence="2" key="1">
    <citation type="submission" date="2022-07" db="EMBL/GenBank/DDBJ databases">
        <authorList>
            <person name="Macas J."/>
            <person name="Novak P."/>
            <person name="Neumann P."/>
        </authorList>
    </citation>
    <scope>NUCLEOTIDE SEQUENCE</scope>
</reference>
<dbReference type="PANTHER" id="PTHR34835">
    <property type="entry name" value="OS07G0283600 PROTEIN-RELATED"/>
    <property type="match status" value="1"/>
</dbReference>
<protein>
    <submittedName>
        <fullName evidence="2">Uncharacterized protein</fullName>
    </submittedName>
</protein>
<dbReference type="EMBL" id="CAMAPE010000082">
    <property type="protein sequence ID" value="CAH9119975.1"/>
    <property type="molecule type" value="Genomic_DNA"/>
</dbReference>
<dbReference type="PANTHER" id="PTHR34835:SF90">
    <property type="entry name" value="AMINOTRANSFERASE-LIKE PLANT MOBILE DOMAIN-CONTAINING PROTEIN"/>
    <property type="match status" value="1"/>
</dbReference>
<gene>
    <name evidence="2" type="ORF">CEURO_LOCUS22555</name>
</gene>
<evidence type="ECO:0000256" key="1">
    <source>
        <dbReference type="SAM" id="MobiDB-lite"/>
    </source>
</evidence>
<proteinExistence type="predicted"/>
<dbReference type="SUPFAM" id="SSF54001">
    <property type="entry name" value="Cysteine proteinases"/>
    <property type="match status" value="1"/>
</dbReference>
<organism evidence="2 3">
    <name type="scientific">Cuscuta europaea</name>
    <name type="common">European dodder</name>
    <dbReference type="NCBI Taxonomy" id="41803"/>
    <lineage>
        <taxon>Eukaryota</taxon>
        <taxon>Viridiplantae</taxon>
        <taxon>Streptophyta</taxon>
        <taxon>Embryophyta</taxon>
        <taxon>Tracheophyta</taxon>
        <taxon>Spermatophyta</taxon>
        <taxon>Magnoliopsida</taxon>
        <taxon>eudicotyledons</taxon>
        <taxon>Gunneridae</taxon>
        <taxon>Pentapetalae</taxon>
        <taxon>asterids</taxon>
        <taxon>lamiids</taxon>
        <taxon>Solanales</taxon>
        <taxon>Convolvulaceae</taxon>
        <taxon>Cuscuteae</taxon>
        <taxon>Cuscuta</taxon>
        <taxon>Cuscuta subgen. Cuscuta</taxon>
    </lineage>
</organism>
<dbReference type="Proteomes" id="UP001152484">
    <property type="component" value="Unassembled WGS sequence"/>
</dbReference>
<accession>A0A9P0ZZV4</accession>
<name>A0A9P0ZZV4_CUSEU</name>
<keyword evidence="3" id="KW-1185">Reference proteome</keyword>
<dbReference type="OrthoDB" id="1001981at2759"/>
<dbReference type="InterPro" id="IPR038765">
    <property type="entry name" value="Papain-like_cys_pep_sf"/>
</dbReference>
<comment type="caution">
    <text evidence="2">The sequence shown here is derived from an EMBL/GenBank/DDBJ whole genome shotgun (WGS) entry which is preliminary data.</text>
</comment>
<dbReference type="Gene3D" id="3.40.395.10">
    <property type="entry name" value="Adenoviral Proteinase, Chain A"/>
    <property type="match status" value="1"/>
</dbReference>
<feature type="region of interest" description="Disordered" evidence="1">
    <location>
        <begin position="140"/>
        <end position="161"/>
    </location>
</feature>